<proteinExistence type="inferred from homology"/>
<accession>A0A0K8UQH4</accession>
<dbReference type="SUPFAM" id="SSF50729">
    <property type="entry name" value="PH domain-like"/>
    <property type="match status" value="1"/>
</dbReference>
<gene>
    <name evidence="5" type="primary">TNS1_4</name>
    <name evidence="5" type="ORF">c1_g1_i1</name>
</gene>
<dbReference type="InterPro" id="IPR006020">
    <property type="entry name" value="PTB/PI_dom"/>
</dbReference>
<comment type="similarity">
    <text evidence="1">Belongs to the PTEN phosphatase protein family.</text>
</comment>
<dbReference type="InterPro" id="IPR051484">
    <property type="entry name" value="Tensin_PTEN_phosphatase"/>
</dbReference>
<evidence type="ECO:0000256" key="3">
    <source>
        <dbReference type="PROSITE-ProRule" id="PRU00191"/>
    </source>
</evidence>
<dbReference type="InterPro" id="IPR000980">
    <property type="entry name" value="SH2"/>
</dbReference>
<dbReference type="CDD" id="cd01213">
    <property type="entry name" value="PTB_tensin"/>
    <property type="match status" value="1"/>
</dbReference>
<dbReference type="AlphaFoldDB" id="A0A0K8UQH4"/>
<dbReference type="Gene3D" id="3.30.505.10">
    <property type="entry name" value="SH2 domain"/>
    <property type="match status" value="1"/>
</dbReference>
<dbReference type="OrthoDB" id="6273691at2759"/>
<dbReference type="InterPro" id="IPR013625">
    <property type="entry name" value="PTB"/>
</dbReference>
<dbReference type="PROSITE" id="PS50001">
    <property type="entry name" value="SH2"/>
    <property type="match status" value="1"/>
</dbReference>
<name>A0A0K8UQH4_BACLA</name>
<dbReference type="SUPFAM" id="SSF55550">
    <property type="entry name" value="SH2 domain"/>
    <property type="match status" value="1"/>
</dbReference>
<evidence type="ECO:0000256" key="2">
    <source>
        <dbReference type="ARBA" id="ARBA00022999"/>
    </source>
</evidence>
<dbReference type="PANTHER" id="PTHR45734:SF10">
    <property type="entry name" value="BLISTERY, ISOFORM A"/>
    <property type="match status" value="1"/>
</dbReference>
<dbReference type="SMART" id="SM00462">
    <property type="entry name" value="PTB"/>
    <property type="match status" value="1"/>
</dbReference>
<dbReference type="SMART" id="SM00252">
    <property type="entry name" value="SH2"/>
    <property type="match status" value="1"/>
</dbReference>
<evidence type="ECO:0000256" key="1">
    <source>
        <dbReference type="ARBA" id="ARBA00007881"/>
    </source>
</evidence>
<dbReference type="InterPro" id="IPR033929">
    <property type="entry name" value="Tensin_PTB"/>
</dbReference>
<reference evidence="5" key="1">
    <citation type="submission" date="2015-06" db="EMBL/GenBank/DDBJ databases">
        <authorList>
            <person name="Hoefler B.C."/>
            <person name="Straight P.D."/>
        </authorList>
    </citation>
    <scope>NUCLEOTIDE SEQUENCE</scope>
</reference>
<evidence type="ECO:0000313" key="5">
    <source>
        <dbReference type="EMBL" id="JAI28738.1"/>
    </source>
</evidence>
<evidence type="ECO:0000259" key="4">
    <source>
        <dbReference type="PROSITE" id="PS50001"/>
    </source>
</evidence>
<feature type="domain" description="SH2" evidence="4">
    <location>
        <begin position="267"/>
        <end position="372"/>
    </location>
</feature>
<dbReference type="Pfam" id="PF08416">
    <property type="entry name" value="PTB"/>
    <property type="match status" value="1"/>
</dbReference>
<dbReference type="InterPro" id="IPR036860">
    <property type="entry name" value="SH2_dom_sf"/>
</dbReference>
<dbReference type="Gene3D" id="2.30.29.30">
    <property type="entry name" value="Pleckstrin-homology domain (PH domain)/Phosphotyrosine-binding domain (PTB)"/>
    <property type="match status" value="1"/>
</dbReference>
<keyword evidence="2 3" id="KW-0727">SH2 domain</keyword>
<sequence>MNDNVKAIRIPLEICTKATDIYKSAYMKQNFNLELDDSVDIPYHARETALPFTYGDISEGLTQSQLKHVESIFNKAQFENDKQPFLKETNSLYNLGETAMIQDVYLKKKIVNKEKLQQSSVNLINKNKQIGKRGLLSENKLNNNIVRSGNYTRKLSENVHNRIILEQNEISNELLNTSHNDLNFNRWNSKDQPITETKDLKRCQTPSFPCEEFANFSNRSISSSPTFSPQICSTNVKNKKEYKIVTENITNTNTNFAKFAKDTSNFWYKPHITREEALIILGNAKPGSFILRNSTTYKNSFGLVLRVSRPPVNLAVVTDNSELVRHYLLERTTCGVRLKGYHNEPVFTSLSSFVYQHTVDKLALPCKLIIPKTDFSLSSGQANLRLVQEQLLAQGAACNVLYLFNYNTESLTGDEAIRKASNEMFLQFKYLKPYEVHFKVSKYGITLTDNKRLFFFRRHYSVQNISYFGLESENRLWKISHGDSEDMFRAIFAFVARSLAGGKDNQCHIFCDLSVKQPASAIISFAQKILPLTILGNKII</sequence>
<organism evidence="5">
    <name type="scientific">Bactrocera latifrons</name>
    <name type="common">Malaysian fruit fly</name>
    <name type="synonym">Chaetodacus latifrons</name>
    <dbReference type="NCBI Taxonomy" id="174628"/>
    <lineage>
        <taxon>Eukaryota</taxon>
        <taxon>Metazoa</taxon>
        <taxon>Ecdysozoa</taxon>
        <taxon>Arthropoda</taxon>
        <taxon>Hexapoda</taxon>
        <taxon>Insecta</taxon>
        <taxon>Pterygota</taxon>
        <taxon>Neoptera</taxon>
        <taxon>Endopterygota</taxon>
        <taxon>Diptera</taxon>
        <taxon>Brachycera</taxon>
        <taxon>Muscomorpha</taxon>
        <taxon>Tephritoidea</taxon>
        <taxon>Tephritidae</taxon>
        <taxon>Bactrocera</taxon>
        <taxon>Bactrocera</taxon>
    </lineage>
</organism>
<dbReference type="PANTHER" id="PTHR45734">
    <property type="entry name" value="TENSIN"/>
    <property type="match status" value="1"/>
</dbReference>
<dbReference type="InterPro" id="IPR011993">
    <property type="entry name" value="PH-like_dom_sf"/>
</dbReference>
<dbReference type="Pfam" id="PF00017">
    <property type="entry name" value="SH2"/>
    <property type="match status" value="1"/>
</dbReference>
<dbReference type="GO" id="GO:0005925">
    <property type="term" value="C:focal adhesion"/>
    <property type="evidence" value="ECO:0007669"/>
    <property type="project" value="TreeGrafter"/>
</dbReference>
<dbReference type="EMBL" id="GDHF01023576">
    <property type="protein sequence ID" value="JAI28738.1"/>
    <property type="molecule type" value="Transcribed_RNA"/>
</dbReference>
<protein>
    <submittedName>
        <fullName evidence="5">Tensin-1</fullName>
    </submittedName>
</protein>